<comment type="caution">
    <text evidence="9">The sequence shown here is derived from an EMBL/GenBank/DDBJ whole genome shotgun (WGS) entry which is preliminary data.</text>
</comment>
<dbReference type="PANTHER" id="PTHR43304">
    <property type="entry name" value="PHYTOCHROME-LIKE PROTEIN CPH1"/>
    <property type="match status" value="1"/>
</dbReference>
<feature type="domain" description="PAC" evidence="8">
    <location>
        <begin position="452"/>
        <end position="504"/>
    </location>
</feature>
<keyword evidence="4" id="KW-0808">Transferase</keyword>
<dbReference type="Gene3D" id="3.30.565.10">
    <property type="entry name" value="Histidine kinase-like ATPase, C-terminal domain"/>
    <property type="match status" value="1"/>
</dbReference>
<dbReference type="SUPFAM" id="SSF55785">
    <property type="entry name" value="PYP-like sensor domain (PAS domain)"/>
    <property type="match status" value="4"/>
</dbReference>
<dbReference type="InterPro" id="IPR001610">
    <property type="entry name" value="PAC"/>
</dbReference>
<dbReference type="GO" id="GO:0004673">
    <property type="term" value="F:protein histidine kinase activity"/>
    <property type="evidence" value="ECO:0007669"/>
    <property type="project" value="UniProtKB-EC"/>
</dbReference>
<evidence type="ECO:0000313" key="10">
    <source>
        <dbReference type="Proteomes" id="UP000001601"/>
    </source>
</evidence>
<dbReference type="InterPro" id="IPR004358">
    <property type="entry name" value="Sig_transdc_His_kin-like_C"/>
</dbReference>
<dbReference type="PRINTS" id="PR00344">
    <property type="entry name" value="BCTRLSENSOR"/>
</dbReference>
<evidence type="ECO:0000259" key="6">
    <source>
        <dbReference type="PROSITE" id="PS50109"/>
    </source>
</evidence>
<dbReference type="SMART" id="SM00387">
    <property type="entry name" value="HATPase_c"/>
    <property type="match status" value="1"/>
</dbReference>
<dbReference type="InterPro" id="IPR000014">
    <property type="entry name" value="PAS"/>
</dbReference>
<dbReference type="EC" id="2.7.13.3" evidence="2"/>
<dbReference type="PANTHER" id="PTHR43304:SF1">
    <property type="entry name" value="PAC DOMAIN-CONTAINING PROTEIN"/>
    <property type="match status" value="1"/>
</dbReference>
<reference evidence="9 10" key="1">
    <citation type="journal article" date="2007" name="Nature">
        <title>Light stimulates growth of proteorhodopsin-containing marine Flavobacteria.</title>
        <authorList>
            <person name="Gomez-Consarnau L."/>
            <person name="Gonzalez J.M."/>
            <person name="Coll-Llado M."/>
            <person name="Gourdon P."/>
            <person name="Pascher T."/>
            <person name="Neutze R."/>
            <person name="Pedros-Alio C."/>
            <person name="Pinhassi J."/>
        </authorList>
    </citation>
    <scope>NUCLEOTIDE SEQUENCE [LARGE SCALE GENOMIC DNA]</scope>
    <source>
        <strain evidence="9 10">MED217</strain>
    </source>
</reference>
<keyword evidence="10" id="KW-1185">Reference proteome</keyword>
<dbReference type="EMBL" id="AANC01000011">
    <property type="protein sequence ID" value="EAQ47918.1"/>
    <property type="molecule type" value="Genomic_DNA"/>
</dbReference>
<dbReference type="Pfam" id="PF13188">
    <property type="entry name" value="PAS_8"/>
    <property type="match status" value="1"/>
</dbReference>
<dbReference type="AlphaFoldDB" id="A3XRA4"/>
<dbReference type="OrthoDB" id="5522855at2"/>
<dbReference type="Pfam" id="PF02518">
    <property type="entry name" value="HATPase_c"/>
    <property type="match status" value="1"/>
</dbReference>
<dbReference type="InterPro" id="IPR052162">
    <property type="entry name" value="Sensor_kinase/Photoreceptor"/>
</dbReference>
<dbReference type="InterPro" id="IPR013655">
    <property type="entry name" value="PAS_fold_3"/>
</dbReference>
<dbReference type="PROSITE" id="PS50113">
    <property type="entry name" value="PAC"/>
    <property type="match status" value="1"/>
</dbReference>
<protein>
    <recommendedName>
        <fullName evidence="2">histidine kinase</fullName>
        <ecNumber evidence="2">2.7.13.3</ecNumber>
    </recommendedName>
</protein>
<dbReference type="InterPro" id="IPR000700">
    <property type="entry name" value="PAS-assoc_C"/>
</dbReference>
<dbReference type="InterPro" id="IPR005467">
    <property type="entry name" value="His_kinase_dom"/>
</dbReference>
<dbReference type="NCBIfam" id="TIGR00229">
    <property type="entry name" value="sensory_box"/>
    <property type="match status" value="2"/>
</dbReference>
<name>A3XRA4_LEEBM</name>
<gene>
    <name evidence="9" type="ORF">MED217_13541</name>
</gene>
<organism evidence="9 10">
    <name type="scientific">Leeuwenhoekiella blandensis (strain CECT 7118 / CCUG 51940 / KCTC 22103 / MED217)</name>
    <name type="common">Flavobacterium sp. (strain MED217)</name>
    <dbReference type="NCBI Taxonomy" id="398720"/>
    <lineage>
        <taxon>Bacteria</taxon>
        <taxon>Pseudomonadati</taxon>
        <taxon>Bacteroidota</taxon>
        <taxon>Flavobacteriia</taxon>
        <taxon>Flavobacteriales</taxon>
        <taxon>Flavobacteriaceae</taxon>
        <taxon>Leeuwenhoekiella</taxon>
    </lineage>
</organism>
<dbReference type="SMART" id="SM00091">
    <property type="entry name" value="PAS"/>
    <property type="match status" value="3"/>
</dbReference>
<dbReference type="PROSITE" id="PS50112">
    <property type="entry name" value="PAS"/>
    <property type="match status" value="1"/>
</dbReference>
<evidence type="ECO:0000256" key="2">
    <source>
        <dbReference type="ARBA" id="ARBA00012438"/>
    </source>
</evidence>
<dbReference type="eggNOG" id="COG2202">
    <property type="taxonomic scope" value="Bacteria"/>
</dbReference>
<dbReference type="Gene3D" id="3.30.450.20">
    <property type="entry name" value="PAS domain"/>
    <property type="match status" value="4"/>
</dbReference>
<dbReference type="Proteomes" id="UP000001601">
    <property type="component" value="Unassembled WGS sequence"/>
</dbReference>
<dbReference type="STRING" id="398720.MED217_13541"/>
<comment type="catalytic activity">
    <reaction evidence="1">
        <text>ATP + protein L-histidine = ADP + protein N-phospho-L-histidine.</text>
        <dbReference type="EC" id="2.7.13.3"/>
    </reaction>
</comment>
<dbReference type="eggNOG" id="COG4251">
    <property type="taxonomic scope" value="Bacteria"/>
</dbReference>
<evidence type="ECO:0000259" key="7">
    <source>
        <dbReference type="PROSITE" id="PS50112"/>
    </source>
</evidence>
<keyword evidence="5 9" id="KW-0418">Kinase</keyword>
<evidence type="ECO:0000256" key="5">
    <source>
        <dbReference type="ARBA" id="ARBA00022777"/>
    </source>
</evidence>
<dbReference type="SMART" id="SM00086">
    <property type="entry name" value="PAC"/>
    <property type="match status" value="4"/>
</dbReference>
<keyword evidence="3" id="KW-0597">Phosphoprotein</keyword>
<dbReference type="Pfam" id="PF08447">
    <property type="entry name" value="PAS_3"/>
    <property type="match status" value="2"/>
</dbReference>
<dbReference type="HOGENOM" id="CLU_393164_0_0_10"/>
<dbReference type="RefSeq" id="WP_009781062.1">
    <property type="nucleotide sequence ID" value="NZ_CH672395.1"/>
</dbReference>
<dbReference type="CDD" id="cd00130">
    <property type="entry name" value="PAS"/>
    <property type="match status" value="2"/>
</dbReference>
<evidence type="ECO:0000256" key="4">
    <source>
        <dbReference type="ARBA" id="ARBA00022679"/>
    </source>
</evidence>
<dbReference type="SUPFAM" id="SSF55874">
    <property type="entry name" value="ATPase domain of HSP90 chaperone/DNA topoisomerase II/histidine kinase"/>
    <property type="match status" value="1"/>
</dbReference>
<sequence length="742" mass="84922">MNQQRYAHILRDAGIGVWEWNRITHEMHYSPAWAEVLGYSVDDIPAICETKERLCHPDDLQNYQRALEAHCLGTTEQYTCTLRLRQKNGDYIWVKDQGQVVSWKDGSPEWMTGYHTALDETGMGALIKKTFIDQAPGAIAMFDTQLNYLAASRQWLIDYNLPEAIEGQNHYDLFDIPERWKEIHRKCLQGEIHQAEEDEFFDRTGAAFYLRWQVKPWYHQGEIGGLLMQTSNLTHFKQLQFEQKRQQAFQKTVFDSINVGIVACNAEKELTYFNKTSREWHGLPSKSVPASELSHYYSLYKADGKSLLEEADIPLLKVLEGKVLGPDEIISIKTAAKNRYVRVTGNQLYDEKEQLIGAVVAMHDITEIITANQEKQLIDTTFKSSFENAPIGMALVSPEGNWLQINQKISDILGYTKEELSGMTFQELTHPEDLELDLSHVNALRTGERDSYQIEKRYFHKTGRVVTVILSVSVVRDKDLIPLFFISQITDISTQRKSENDLKQVLRLTQDQNNRLKNFSHIVSHNLRSHSGNLNMLVAFLNEELDGKLKELMQMMDSATGQLAETIAHLNEVTEIQTNENAIRKTVCLKEYILRTTNTLSAVIKENNISIVDQTPANLVVNAIPAYLESILLNFTSNAIKYRSTKRASYIKFCTEVNANEIELTIEDNGLGMDLKKYGERLFGMYNTFHKHKDSRGIGLFITKNQIEAMGGRVTVESTIDVGTTFTIYLPYEEVYTNSLSY</sequence>
<accession>A3XRA4</accession>
<dbReference type="InterPro" id="IPR035965">
    <property type="entry name" value="PAS-like_dom_sf"/>
</dbReference>
<feature type="domain" description="Histidine kinase" evidence="6">
    <location>
        <begin position="522"/>
        <end position="734"/>
    </location>
</feature>
<dbReference type="InterPro" id="IPR036890">
    <property type="entry name" value="HATPase_C_sf"/>
</dbReference>
<evidence type="ECO:0000256" key="1">
    <source>
        <dbReference type="ARBA" id="ARBA00000085"/>
    </source>
</evidence>
<evidence type="ECO:0000313" key="9">
    <source>
        <dbReference type="EMBL" id="EAQ47918.1"/>
    </source>
</evidence>
<dbReference type="InterPro" id="IPR003594">
    <property type="entry name" value="HATPase_dom"/>
</dbReference>
<evidence type="ECO:0000256" key="3">
    <source>
        <dbReference type="ARBA" id="ARBA00022553"/>
    </source>
</evidence>
<dbReference type="PROSITE" id="PS50109">
    <property type="entry name" value="HIS_KIN"/>
    <property type="match status" value="1"/>
</dbReference>
<evidence type="ECO:0000259" key="8">
    <source>
        <dbReference type="PROSITE" id="PS50113"/>
    </source>
</evidence>
<proteinExistence type="predicted"/>
<feature type="domain" description="PAS" evidence="7">
    <location>
        <begin position="378"/>
        <end position="435"/>
    </location>
</feature>